<dbReference type="PANTHER" id="PTHR47969:SF29">
    <property type="entry name" value="KINESIN-LIKE PROTEIN"/>
    <property type="match status" value="1"/>
</dbReference>
<organism evidence="6 7">
    <name type="scientific">Strigomonas culicis</name>
    <dbReference type="NCBI Taxonomy" id="28005"/>
    <lineage>
        <taxon>Eukaryota</taxon>
        <taxon>Discoba</taxon>
        <taxon>Euglenozoa</taxon>
        <taxon>Kinetoplastea</taxon>
        <taxon>Metakinetoplastina</taxon>
        <taxon>Trypanosomatida</taxon>
        <taxon>Trypanosomatidae</taxon>
        <taxon>Strigomonadinae</taxon>
        <taxon>Strigomonas</taxon>
    </lineage>
</organism>
<dbReference type="GO" id="GO:0007018">
    <property type="term" value="P:microtubule-based movement"/>
    <property type="evidence" value="ECO:0007669"/>
    <property type="project" value="InterPro"/>
</dbReference>
<evidence type="ECO:0000256" key="4">
    <source>
        <dbReference type="RuleBase" id="RU000394"/>
    </source>
</evidence>
<dbReference type="GO" id="GO:0007052">
    <property type="term" value="P:mitotic spindle organization"/>
    <property type="evidence" value="ECO:0007669"/>
    <property type="project" value="TreeGrafter"/>
</dbReference>
<dbReference type="EMBL" id="ATMH01008247">
    <property type="protein sequence ID" value="EPY22323.1"/>
    <property type="molecule type" value="Genomic_DNA"/>
</dbReference>
<dbReference type="PRINTS" id="PR00380">
    <property type="entry name" value="KINESINHEAVY"/>
</dbReference>
<sequence length="399" mass="43823">MSDGHIHVALRVRPLLEREEESGEHAAVEVVPAGAARQEPFVRVLRPVEGHGVGAAARPRGATLRGAQVQVQEFEFDCCLGPAVPQEALFDRLDIGAYCDDALVEGKAATVMCFGQTGSGKTFTMSGRTLGEAEVLAQQQEGDGAADVRLVSEDGLQYRAVRYMARRLREAQGVDGATVQLRASYMELYNETINDLLQGSSGLKCRWAAVSKQFFVEGLMLVECECEEDLLLVLREGQANRQRSCHMLNADSSRSHVLFTMYAETHRADGPTRYGKITFVDLAGSECLKDTGSDVRETRSINQSLFALGNVLERLSELQRLRLRGGADADMKDSTKKKKNAHVDYRSSVLTQLLMDSLDGNCRTLMVACATPSSRFVDESLRTIHYAQRTRSITAAPAQ</sequence>
<keyword evidence="3 4" id="KW-0505">Motor protein</keyword>
<evidence type="ECO:0000259" key="5">
    <source>
        <dbReference type="PROSITE" id="PS50067"/>
    </source>
</evidence>
<dbReference type="InterPro" id="IPR027417">
    <property type="entry name" value="P-loop_NTPase"/>
</dbReference>
<protein>
    <recommendedName>
        <fullName evidence="4">Kinesin-like protein</fullName>
    </recommendedName>
</protein>
<dbReference type="Gene3D" id="3.40.850.10">
    <property type="entry name" value="Kinesin motor domain"/>
    <property type="match status" value="1"/>
</dbReference>
<dbReference type="Pfam" id="PF00225">
    <property type="entry name" value="Kinesin"/>
    <property type="match status" value="1"/>
</dbReference>
<dbReference type="PANTHER" id="PTHR47969">
    <property type="entry name" value="CHROMOSOME-ASSOCIATED KINESIN KIF4A-RELATED"/>
    <property type="match status" value="1"/>
</dbReference>
<gene>
    <name evidence="6" type="ORF">STCU_08247</name>
</gene>
<dbReference type="GO" id="GO:0051231">
    <property type="term" value="P:spindle elongation"/>
    <property type="evidence" value="ECO:0007669"/>
    <property type="project" value="TreeGrafter"/>
</dbReference>
<dbReference type="GO" id="GO:0005524">
    <property type="term" value="F:ATP binding"/>
    <property type="evidence" value="ECO:0007669"/>
    <property type="project" value="UniProtKB-UniRule"/>
</dbReference>
<reference evidence="6 7" key="1">
    <citation type="journal article" date="2013" name="PLoS ONE">
        <title>Predicting the Proteins of Angomonas deanei, Strigomonas culicis and Their Respective Endosymbionts Reveals New Aspects of the Trypanosomatidae Family.</title>
        <authorList>
            <person name="Motta M.C."/>
            <person name="Martins A.C."/>
            <person name="de Souza S.S."/>
            <person name="Catta-Preta C.M."/>
            <person name="Silva R."/>
            <person name="Klein C.C."/>
            <person name="de Almeida L.G."/>
            <person name="de Lima Cunha O."/>
            <person name="Ciapina L.P."/>
            <person name="Brocchi M."/>
            <person name="Colabardini A.C."/>
            <person name="de Araujo Lima B."/>
            <person name="Machado C.R."/>
            <person name="de Almeida Soares C.M."/>
            <person name="Probst C.M."/>
            <person name="de Menezes C.B."/>
            <person name="Thompson C.E."/>
            <person name="Bartholomeu D.C."/>
            <person name="Gradia D.F."/>
            <person name="Pavoni D.P."/>
            <person name="Grisard E.C."/>
            <person name="Fantinatti-Garboggini F."/>
            <person name="Marchini F.K."/>
            <person name="Rodrigues-Luiz G.F."/>
            <person name="Wagner G."/>
            <person name="Goldman G.H."/>
            <person name="Fietto J.L."/>
            <person name="Elias M.C."/>
            <person name="Goldman M.H."/>
            <person name="Sagot M.F."/>
            <person name="Pereira M."/>
            <person name="Stoco P.H."/>
            <person name="de Mendonca-Neto R.P."/>
            <person name="Teixeira S.M."/>
            <person name="Maciel T.E."/>
            <person name="de Oliveira Mendes T.A."/>
            <person name="Urmenyi T.P."/>
            <person name="de Souza W."/>
            <person name="Schenkman S."/>
            <person name="de Vasconcelos A.T."/>
        </authorList>
    </citation>
    <scope>NUCLEOTIDE SEQUENCE [LARGE SCALE GENOMIC DNA]</scope>
</reference>
<evidence type="ECO:0000313" key="7">
    <source>
        <dbReference type="Proteomes" id="UP000015354"/>
    </source>
</evidence>
<dbReference type="GO" id="GO:0005875">
    <property type="term" value="C:microtubule associated complex"/>
    <property type="evidence" value="ECO:0007669"/>
    <property type="project" value="TreeGrafter"/>
</dbReference>
<name>S9U079_9TRYP</name>
<evidence type="ECO:0000256" key="1">
    <source>
        <dbReference type="ARBA" id="ARBA00022741"/>
    </source>
</evidence>
<dbReference type="InterPro" id="IPR001752">
    <property type="entry name" value="Kinesin_motor_dom"/>
</dbReference>
<dbReference type="GO" id="GO:0003777">
    <property type="term" value="F:microtubule motor activity"/>
    <property type="evidence" value="ECO:0007669"/>
    <property type="project" value="InterPro"/>
</dbReference>
<dbReference type="SUPFAM" id="SSF52540">
    <property type="entry name" value="P-loop containing nucleoside triphosphate hydrolases"/>
    <property type="match status" value="1"/>
</dbReference>
<dbReference type="PROSITE" id="PS50067">
    <property type="entry name" value="KINESIN_MOTOR_2"/>
    <property type="match status" value="1"/>
</dbReference>
<dbReference type="AlphaFoldDB" id="S9U079"/>
<comment type="caution">
    <text evidence="6">The sequence shown here is derived from an EMBL/GenBank/DDBJ whole genome shotgun (WGS) entry which is preliminary data.</text>
</comment>
<keyword evidence="7" id="KW-1185">Reference proteome</keyword>
<dbReference type="InterPro" id="IPR036961">
    <property type="entry name" value="Kinesin_motor_dom_sf"/>
</dbReference>
<dbReference type="OrthoDB" id="3176171at2759"/>
<evidence type="ECO:0000256" key="2">
    <source>
        <dbReference type="ARBA" id="ARBA00022840"/>
    </source>
</evidence>
<feature type="binding site" evidence="3">
    <location>
        <begin position="115"/>
        <end position="122"/>
    </location>
    <ligand>
        <name>ATP</name>
        <dbReference type="ChEBI" id="CHEBI:30616"/>
    </ligand>
</feature>
<dbReference type="GO" id="GO:0008017">
    <property type="term" value="F:microtubule binding"/>
    <property type="evidence" value="ECO:0007669"/>
    <property type="project" value="InterPro"/>
</dbReference>
<keyword evidence="2 3" id="KW-0067">ATP-binding</keyword>
<keyword evidence="1 3" id="KW-0547">Nucleotide-binding</keyword>
<comment type="similarity">
    <text evidence="3 4">Belongs to the TRAFAC class myosin-kinesin ATPase superfamily. Kinesin family.</text>
</comment>
<proteinExistence type="inferred from homology"/>
<dbReference type="InterPro" id="IPR019821">
    <property type="entry name" value="Kinesin_motor_CS"/>
</dbReference>
<keyword evidence="4" id="KW-0493">Microtubule</keyword>
<evidence type="ECO:0000313" key="6">
    <source>
        <dbReference type="EMBL" id="EPY22323.1"/>
    </source>
</evidence>
<accession>S9U079</accession>
<feature type="non-terminal residue" evidence="6">
    <location>
        <position position="399"/>
    </location>
</feature>
<feature type="domain" description="Kinesin motor" evidence="5">
    <location>
        <begin position="5"/>
        <end position="393"/>
    </location>
</feature>
<dbReference type="Proteomes" id="UP000015354">
    <property type="component" value="Unassembled WGS sequence"/>
</dbReference>
<dbReference type="InterPro" id="IPR027640">
    <property type="entry name" value="Kinesin-like_fam"/>
</dbReference>
<dbReference type="SMART" id="SM00129">
    <property type="entry name" value="KISc"/>
    <property type="match status" value="1"/>
</dbReference>
<dbReference type="PROSITE" id="PS00411">
    <property type="entry name" value="KINESIN_MOTOR_1"/>
    <property type="match status" value="1"/>
</dbReference>
<dbReference type="GO" id="GO:0005874">
    <property type="term" value="C:microtubule"/>
    <property type="evidence" value="ECO:0007669"/>
    <property type="project" value="UniProtKB-KW"/>
</dbReference>
<evidence type="ECO:0000256" key="3">
    <source>
        <dbReference type="PROSITE-ProRule" id="PRU00283"/>
    </source>
</evidence>